<dbReference type="RefSeq" id="WP_331255897.1">
    <property type="nucleotide sequence ID" value="NZ_CP133270.1"/>
</dbReference>
<dbReference type="Pfam" id="PF17930">
    <property type="entry name" value="LpxI_N"/>
    <property type="match status" value="1"/>
</dbReference>
<gene>
    <name evidence="3" type="ORF">Bealeia1_01304</name>
</gene>
<evidence type="ECO:0000259" key="1">
    <source>
        <dbReference type="Pfam" id="PF06230"/>
    </source>
</evidence>
<sequence>MQQVPEDSSKKPLALFAGSGDLPRLLVKSCEKQARPLYILAFQGQTESDLVEGRPHLWVHFGEVGKCLKYLKSNAVQEIVLAGGMTRPSLSEIRPDLKGALWLAKLSAKALGDDSFLKLLIQMMEAEGFKIVGADQILQDVLATKETLGTLGSVSPDAIARSDIARGLEILKALSSADVGQAVVIQQGLVLGVEAIEGTDALIKRAGEHARPGEKGILVKIAKTSQDNRADLPTIGPETIKNLAKAGLRGVVIEAGRSLLLHREETIRLADEAGIFIEGVLLS</sequence>
<dbReference type="InterPro" id="IPR043167">
    <property type="entry name" value="LpxI_C_sf"/>
</dbReference>
<name>A0ABZ2C3T3_9PROT</name>
<accession>A0ABZ2C3T3</accession>
<organism evidence="3 4">
    <name type="scientific">Candidatus Bealeia paramacronuclearis</name>
    <dbReference type="NCBI Taxonomy" id="1921001"/>
    <lineage>
        <taxon>Bacteria</taxon>
        <taxon>Pseudomonadati</taxon>
        <taxon>Pseudomonadota</taxon>
        <taxon>Alphaproteobacteria</taxon>
        <taxon>Holosporales</taxon>
        <taxon>Holosporaceae</taxon>
        <taxon>Candidatus Bealeia</taxon>
    </lineage>
</organism>
<dbReference type="Pfam" id="PF06230">
    <property type="entry name" value="LpxI_C"/>
    <property type="match status" value="1"/>
</dbReference>
<evidence type="ECO:0000313" key="3">
    <source>
        <dbReference type="EMBL" id="WVX67107.1"/>
    </source>
</evidence>
<proteinExistence type="predicted"/>
<feature type="domain" description="LpxI N-terminal" evidence="2">
    <location>
        <begin position="13"/>
        <end position="140"/>
    </location>
</feature>
<evidence type="ECO:0000313" key="4">
    <source>
        <dbReference type="Proteomes" id="UP001330434"/>
    </source>
</evidence>
<dbReference type="PANTHER" id="PTHR39962">
    <property type="entry name" value="BLL4848 PROTEIN"/>
    <property type="match status" value="1"/>
</dbReference>
<dbReference type="InterPro" id="IPR010415">
    <property type="entry name" value="LpxI_C"/>
</dbReference>
<dbReference type="InterPro" id="IPR041255">
    <property type="entry name" value="LpxI_N"/>
</dbReference>
<feature type="domain" description="LpxI C-terminal" evidence="1">
    <location>
        <begin position="149"/>
        <end position="277"/>
    </location>
</feature>
<dbReference type="EMBL" id="CP133270">
    <property type="protein sequence ID" value="WVX67107.1"/>
    <property type="molecule type" value="Genomic_DNA"/>
</dbReference>
<dbReference type="InterPro" id="IPR053174">
    <property type="entry name" value="LpxI"/>
</dbReference>
<reference evidence="3 4" key="1">
    <citation type="journal article" date="2024" name="Environ. Microbiol.">
        <title>Novel evolutionary insights on the interactions of the Holosporales (Alphaproteobacteria) with eukaryotic hosts from comparative genomics.</title>
        <authorList>
            <person name="Giovannini M."/>
            <person name="Petroni G."/>
            <person name="Castelli M."/>
        </authorList>
    </citation>
    <scope>NUCLEOTIDE SEQUENCE [LARGE SCALE GENOMIC DNA]</scope>
    <source>
        <strain evidence="3 4">US_Bl 15I1</strain>
    </source>
</reference>
<dbReference type="Gene3D" id="3.40.50.20">
    <property type="match status" value="1"/>
</dbReference>
<evidence type="ECO:0000259" key="2">
    <source>
        <dbReference type="Pfam" id="PF17930"/>
    </source>
</evidence>
<dbReference type="PANTHER" id="PTHR39962:SF1">
    <property type="entry name" value="LPXI FAMILY PROTEIN"/>
    <property type="match status" value="1"/>
</dbReference>
<keyword evidence="4" id="KW-1185">Reference proteome</keyword>
<dbReference type="Proteomes" id="UP001330434">
    <property type="component" value="Chromosome"/>
</dbReference>
<protein>
    <submittedName>
        <fullName evidence="3">UDP-2,3-diacylglucosamine diphosphatase</fullName>
    </submittedName>
</protein>
<dbReference type="Gene3D" id="3.40.140.80">
    <property type="match status" value="1"/>
</dbReference>